<evidence type="ECO:0000313" key="2">
    <source>
        <dbReference type="EMBL" id="KAG0314611.1"/>
    </source>
</evidence>
<feature type="compositionally biased region" description="Low complexity" evidence="1">
    <location>
        <begin position="20"/>
        <end position="40"/>
    </location>
</feature>
<feature type="region of interest" description="Disordered" evidence="1">
    <location>
        <begin position="333"/>
        <end position="376"/>
    </location>
</feature>
<feature type="compositionally biased region" description="Basic and acidic residues" evidence="1">
    <location>
        <begin position="195"/>
        <end position="204"/>
    </location>
</feature>
<dbReference type="OrthoDB" id="2425461at2759"/>
<feature type="compositionally biased region" description="Low complexity" evidence="1">
    <location>
        <begin position="52"/>
        <end position="70"/>
    </location>
</feature>
<organism evidence="2 3">
    <name type="scientific">Dissophora globulifera</name>
    <dbReference type="NCBI Taxonomy" id="979702"/>
    <lineage>
        <taxon>Eukaryota</taxon>
        <taxon>Fungi</taxon>
        <taxon>Fungi incertae sedis</taxon>
        <taxon>Mucoromycota</taxon>
        <taxon>Mortierellomycotina</taxon>
        <taxon>Mortierellomycetes</taxon>
        <taxon>Mortierellales</taxon>
        <taxon>Mortierellaceae</taxon>
        <taxon>Dissophora</taxon>
    </lineage>
</organism>
<feature type="compositionally biased region" description="Low complexity" evidence="1">
    <location>
        <begin position="282"/>
        <end position="296"/>
    </location>
</feature>
<evidence type="ECO:0000313" key="3">
    <source>
        <dbReference type="Proteomes" id="UP000738325"/>
    </source>
</evidence>
<feature type="compositionally biased region" description="Polar residues" evidence="1">
    <location>
        <begin position="1"/>
        <end position="11"/>
    </location>
</feature>
<keyword evidence="3" id="KW-1185">Reference proteome</keyword>
<dbReference type="EMBL" id="JAAAIP010000599">
    <property type="protein sequence ID" value="KAG0314611.1"/>
    <property type="molecule type" value="Genomic_DNA"/>
</dbReference>
<feature type="region of interest" description="Disordered" evidence="1">
    <location>
        <begin position="195"/>
        <end position="231"/>
    </location>
</feature>
<feature type="compositionally biased region" description="Low complexity" evidence="1">
    <location>
        <begin position="343"/>
        <end position="364"/>
    </location>
</feature>
<comment type="caution">
    <text evidence="2">The sequence shown here is derived from an EMBL/GenBank/DDBJ whole genome shotgun (WGS) entry which is preliminary data.</text>
</comment>
<reference evidence="2" key="1">
    <citation type="journal article" date="2020" name="Fungal Divers.">
        <title>Resolving the Mortierellaceae phylogeny through synthesis of multi-gene phylogenetics and phylogenomics.</title>
        <authorList>
            <person name="Vandepol N."/>
            <person name="Liber J."/>
            <person name="Desiro A."/>
            <person name="Na H."/>
            <person name="Kennedy M."/>
            <person name="Barry K."/>
            <person name="Grigoriev I.V."/>
            <person name="Miller A.N."/>
            <person name="O'Donnell K."/>
            <person name="Stajich J.E."/>
            <person name="Bonito G."/>
        </authorList>
    </citation>
    <scope>NUCLEOTIDE SEQUENCE</scope>
    <source>
        <strain evidence="2">REB-010B</strain>
    </source>
</reference>
<feature type="region of interest" description="Disordered" evidence="1">
    <location>
        <begin position="282"/>
        <end position="311"/>
    </location>
</feature>
<name>A0A9P6UQ77_9FUNG</name>
<gene>
    <name evidence="2" type="ORF">BGZ99_007966</name>
</gene>
<feature type="compositionally biased region" description="Polar residues" evidence="1">
    <location>
        <begin position="41"/>
        <end position="51"/>
    </location>
</feature>
<feature type="compositionally biased region" description="Polar residues" evidence="1">
    <location>
        <begin position="365"/>
        <end position="376"/>
    </location>
</feature>
<proteinExistence type="predicted"/>
<evidence type="ECO:0000256" key="1">
    <source>
        <dbReference type="SAM" id="MobiDB-lite"/>
    </source>
</evidence>
<dbReference type="AlphaFoldDB" id="A0A9P6UQ77"/>
<protein>
    <submittedName>
        <fullName evidence="2">Uncharacterized protein</fullName>
    </submittedName>
</protein>
<feature type="compositionally biased region" description="Basic and acidic residues" evidence="1">
    <location>
        <begin position="212"/>
        <end position="231"/>
    </location>
</feature>
<feature type="region of interest" description="Disordered" evidence="1">
    <location>
        <begin position="1"/>
        <end position="110"/>
    </location>
</feature>
<sequence>MPSIHGSASSTMDDHGSLHTATTSVGTSSDVSITSSTASGTTPRTSMTGTRASTTNNGNSSHGNNATSASISAPNGLVNNNSNNSQLHHHYHTIHNNSSSGGLRRFPSIGNTKKLTTENLTLKSKVTELERYLTGLKEELVMAHRQIHAQRVEIKTAEERKVEEVNELTDHIQKCEFELGGKILECVDLQRRLVEKQQQEESSNRKQISSGEPRKVRQDKPGDDCGIENDKDAKIMSLMDDNLRKDIQIVELLEKVDRLGTEVLSLEREKALLALPALAPAHAPSAAATSTPTGPSRPYSHARRGTGASSLKDLTPITAEAIIAATTPHTSLHNLTAHSRDGSVSGFSSNSSLQSSSDSTSPSSANANESSGTREIQVQRQGSINSVGYDMSVEHSKLLAKFQALRMQHAQAAEYLDSLESENQELKVQLLDVK</sequence>
<accession>A0A9P6UQ77</accession>
<dbReference type="Proteomes" id="UP000738325">
    <property type="component" value="Unassembled WGS sequence"/>
</dbReference>